<dbReference type="PATRIC" id="fig|86105.3.peg.1622"/>
<feature type="domain" description="CobQ/CobB/MinD/ParA nucleotide binding" evidence="1">
    <location>
        <begin position="30"/>
        <end position="224"/>
    </location>
</feature>
<accession>A0A0C1QGC7</accession>
<dbReference type="InterPro" id="IPR050678">
    <property type="entry name" value="DNA_Partitioning_ATPase"/>
</dbReference>
<dbReference type="SUPFAM" id="SSF52540">
    <property type="entry name" value="P-loop containing nucleoside triphosphate hydrolases"/>
    <property type="match status" value="1"/>
</dbReference>
<dbReference type="EMBL" id="JSWE01000180">
    <property type="protein sequence ID" value="KIE04604.1"/>
    <property type="molecule type" value="Genomic_DNA"/>
</dbReference>
<dbReference type="InterPro" id="IPR027417">
    <property type="entry name" value="P-loop_NTPase"/>
</dbReference>
<dbReference type="Proteomes" id="UP000031258">
    <property type="component" value="Unassembled WGS sequence"/>
</dbReference>
<comment type="caution">
    <text evidence="2">The sequence shown here is derived from an EMBL/GenBank/DDBJ whole genome shotgun (WGS) entry which is preliminary data.</text>
</comment>
<evidence type="ECO:0000313" key="2">
    <source>
        <dbReference type="EMBL" id="KIE04604.1"/>
    </source>
</evidence>
<dbReference type="STRING" id="86105.NF27_HJ00570"/>
<keyword evidence="3" id="KW-1185">Reference proteome</keyword>
<protein>
    <submittedName>
        <fullName evidence="2">Chromosome (Plasmid) partitioning protein ParA</fullName>
    </submittedName>
</protein>
<dbReference type="PANTHER" id="PTHR13696:SF96">
    <property type="entry name" value="COBQ_COBB_MIND_PARA NUCLEOTIDE BINDING DOMAIN-CONTAINING PROTEIN"/>
    <property type="match status" value="1"/>
</dbReference>
<dbReference type="AlphaFoldDB" id="A0A0C1QGC7"/>
<evidence type="ECO:0000313" key="3">
    <source>
        <dbReference type="Proteomes" id="UP000031258"/>
    </source>
</evidence>
<dbReference type="CDD" id="cd02042">
    <property type="entry name" value="ParAB_family"/>
    <property type="match status" value="1"/>
</dbReference>
<dbReference type="InterPro" id="IPR002586">
    <property type="entry name" value="CobQ/CobB/MinD/ParA_Nub-bd_dom"/>
</dbReference>
<name>A0A0C1QGC7_9RICK</name>
<dbReference type="PANTHER" id="PTHR13696">
    <property type="entry name" value="P-LOOP CONTAINING NUCLEOSIDE TRIPHOSPHATE HYDROLASE"/>
    <property type="match status" value="1"/>
</dbReference>
<evidence type="ECO:0000259" key="1">
    <source>
        <dbReference type="Pfam" id="PF01656"/>
    </source>
</evidence>
<dbReference type="NCBIfam" id="NF041546">
    <property type="entry name" value="ParA_partition"/>
    <property type="match status" value="1"/>
</dbReference>
<sequence length="241" mass="26706">MSYCNFSIMFIISYKILLLIENLMDDCCTITISQQKGGSGKTTIAAHLAVSLSQMNKRVAAIDIDPQGSLSRWHGIRQERYGNGFTGINLISKAGWKVQNEIFSLKTKYDYIIIDSPPHNETDAKTAIRTSDLVIIPMQPSPTDLWATDNTTSFCKQNNIPYQILLNRVPPNSKILPTLTKNLENILKTTIGNRVAFSSSFLDGKCITETQPNSPAAKEIKELVNEIITAIKIIKSGQVAV</sequence>
<reference evidence="2 3" key="1">
    <citation type="submission" date="2014-11" db="EMBL/GenBank/DDBJ databases">
        <title>A Rickettsiales Symbiont of Amoebae With Ancient Features.</title>
        <authorList>
            <person name="Schulz F."/>
            <person name="Martijn J."/>
            <person name="Wascher F."/>
            <person name="Kostanjsek R."/>
            <person name="Ettema T.J."/>
            <person name="Horn M."/>
        </authorList>
    </citation>
    <scope>NUCLEOTIDE SEQUENCE [LARGE SCALE GENOMIC DNA]</scope>
    <source>
        <strain evidence="2 3">UWC36</strain>
    </source>
</reference>
<dbReference type="Gene3D" id="3.40.50.300">
    <property type="entry name" value="P-loop containing nucleotide triphosphate hydrolases"/>
    <property type="match status" value="1"/>
</dbReference>
<dbReference type="InterPro" id="IPR048089">
    <property type="entry name" value="McdA"/>
</dbReference>
<proteinExistence type="predicted"/>
<dbReference type="Pfam" id="PF01656">
    <property type="entry name" value="CbiA"/>
    <property type="match status" value="1"/>
</dbReference>
<dbReference type="PIRSF" id="PIRSF009320">
    <property type="entry name" value="Nuc_binding_HP_1000"/>
    <property type="match status" value="1"/>
</dbReference>
<organism evidence="2 3">
    <name type="scientific">Candidatus Jidaibacter acanthamoebae</name>
    <dbReference type="NCBI Taxonomy" id="86105"/>
    <lineage>
        <taxon>Bacteria</taxon>
        <taxon>Pseudomonadati</taxon>
        <taxon>Pseudomonadota</taxon>
        <taxon>Alphaproteobacteria</taxon>
        <taxon>Rickettsiales</taxon>
        <taxon>Candidatus Midichloriaceae</taxon>
        <taxon>Candidatus Jidaibacter</taxon>
    </lineage>
</organism>
<gene>
    <name evidence="2" type="ORF">NF27_HJ00570</name>
</gene>